<organism evidence="1">
    <name type="scientific">Xenorhabdus bovienii str. feltiae Moldova</name>
    <dbReference type="NCBI Taxonomy" id="1398200"/>
    <lineage>
        <taxon>Bacteria</taxon>
        <taxon>Pseudomonadati</taxon>
        <taxon>Pseudomonadota</taxon>
        <taxon>Gammaproteobacteria</taxon>
        <taxon>Enterobacterales</taxon>
        <taxon>Morganellaceae</taxon>
        <taxon>Xenorhabdus</taxon>
    </lineage>
</organism>
<comment type="caution">
    <text evidence="1">The sequence shown here is derived from an EMBL/GenBank/DDBJ whole genome shotgun (WGS) entry which is preliminary data.</text>
</comment>
<sequence>MRYAVVSATQWHSKLINHPTTLEDVLGYHQALKILRTFSPDEKKLSTDFFPVITPNNKNNKEYPLILFFHMKGLKPPSLDGDFDFNSLTYARLRGAWFDDFQSSAPKCANPPTSVGGS</sequence>
<proteinExistence type="predicted"/>
<accession>A0A077NVK6</accession>
<reference evidence="1" key="1">
    <citation type="submission" date="2013-07" db="EMBL/GenBank/DDBJ databases">
        <title>Sub-species coevolution in mutualistic symbiosis.</title>
        <authorList>
            <person name="Murfin K."/>
            <person name="Klassen J."/>
            <person name="Lee M."/>
            <person name="Forst S."/>
            <person name="Stock P."/>
            <person name="Goodrich-Blair H."/>
        </authorList>
    </citation>
    <scope>NUCLEOTIDE SEQUENCE [LARGE SCALE GENOMIC DNA]</scope>
    <source>
        <strain evidence="1">Feltiae Moldova</strain>
    </source>
</reference>
<dbReference type="HOGENOM" id="CLU_2072237_0_0_6"/>
<dbReference type="Proteomes" id="UP000028487">
    <property type="component" value="Unassembled WGS sequence"/>
</dbReference>
<dbReference type="AlphaFoldDB" id="A0A077NVK6"/>
<name>A0A077NVK6_XENBV</name>
<dbReference type="EMBL" id="CBSV010000141">
    <property type="protein sequence ID" value="CDH01626.1"/>
    <property type="molecule type" value="Genomic_DNA"/>
</dbReference>
<evidence type="ECO:0000313" key="1">
    <source>
        <dbReference type="EMBL" id="CDH01626.1"/>
    </source>
</evidence>
<gene>
    <name evidence="1" type="ORF">XBFM1_2250001</name>
</gene>
<protein>
    <submittedName>
        <fullName evidence="1">Uncharacterized protein</fullName>
    </submittedName>
</protein>